<dbReference type="OrthoDB" id="3611744at2"/>
<dbReference type="AlphaFoldDB" id="A0A1T2L5R7"/>
<dbReference type="Proteomes" id="UP000191110">
    <property type="component" value="Unassembled WGS sequence"/>
</dbReference>
<dbReference type="RefSeq" id="WP_078483539.1">
    <property type="nucleotide sequence ID" value="NZ_MPRL01000026.1"/>
</dbReference>
<organism evidence="1 2">
    <name type="scientific">Solemya pervernicosa gill symbiont</name>
    <dbReference type="NCBI Taxonomy" id="642797"/>
    <lineage>
        <taxon>Bacteria</taxon>
        <taxon>Pseudomonadati</taxon>
        <taxon>Pseudomonadota</taxon>
        <taxon>Gammaproteobacteria</taxon>
        <taxon>sulfur-oxidizing symbionts</taxon>
    </lineage>
</organism>
<sequence>MKLGIMQPYLFPYIGYFQLIHAVDTFVVFDDVNFIKGGWINRNLILARTHKQLITLPLHGASSSKLINEINVDKKHKMLKSIRQNYSKAPYFEVVYDLLEEIITNQENNLARYLEYGLNKICEYLALDPEWYISSKLQKDNGLRGQAKVLAICEELGATHYINLPGGKLLYEDAVFADRGLQLSFIQPREVRYKQFSKEFIPNLSIIDIIMFNNKEQCEKILEAYDLV</sequence>
<protein>
    <recommendedName>
        <fullName evidence="3">Glycine transferase</fullName>
    </recommendedName>
</protein>
<evidence type="ECO:0000313" key="1">
    <source>
        <dbReference type="EMBL" id="OOZ40380.1"/>
    </source>
</evidence>
<evidence type="ECO:0000313" key="2">
    <source>
        <dbReference type="Proteomes" id="UP000191110"/>
    </source>
</evidence>
<proteinExistence type="predicted"/>
<dbReference type="EMBL" id="MPRL01000026">
    <property type="protein sequence ID" value="OOZ40380.1"/>
    <property type="molecule type" value="Genomic_DNA"/>
</dbReference>
<comment type="caution">
    <text evidence="1">The sequence shown here is derived from an EMBL/GenBank/DDBJ whole genome shotgun (WGS) entry which is preliminary data.</text>
</comment>
<name>A0A1T2L5R7_9GAMM</name>
<gene>
    <name evidence="1" type="ORF">BOW53_07865</name>
</gene>
<accession>A0A1T2L5R7</accession>
<reference evidence="1 2" key="1">
    <citation type="submission" date="2016-11" db="EMBL/GenBank/DDBJ databases">
        <title>Mixed transmission modes and dynamic genome evolution in an obligate animal-bacterial symbiosis.</title>
        <authorList>
            <person name="Russell S.L."/>
            <person name="Corbett-Detig R.B."/>
            <person name="Cavanaugh C.M."/>
        </authorList>
    </citation>
    <scope>NUCLEOTIDE SEQUENCE [LARGE SCALE GENOMIC DNA]</scope>
    <source>
        <strain evidence="1">Sveles-Q1</strain>
    </source>
</reference>
<dbReference type="InterPro" id="IPR014985">
    <property type="entry name" value="WbqC"/>
</dbReference>
<evidence type="ECO:0008006" key="3">
    <source>
        <dbReference type="Google" id="ProtNLM"/>
    </source>
</evidence>
<dbReference type="Pfam" id="PF08889">
    <property type="entry name" value="WbqC"/>
    <property type="match status" value="1"/>
</dbReference>
<keyword evidence="2" id="KW-1185">Reference proteome</keyword>